<proteinExistence type="inferred from homology"/>
<dbReference type="PROSITE" id="PS50928">
    <property type="entry name" value="ABC_TM1"/>
    <property type="match status" value="1"/>
</dbReference>
<dbReference type="InterPro" id="IPR000515">
    <property type="entry name" value="MetI-like"/>
</dbReference>
<protein>
    <submittedName>
        <fullName evidence="9">Carbohydrate ABC transporter permease</fullName>
    </submittedName>
</protein>
<dbReference type="GO" id="GO:0055085">
    <property type="term" value="P:transmembrane transport"/>
    <property type="evidence" value="ECO:0007669"/>
    <property type="project" value="InterPro"/>
</dbReference>
<keyword evidence="3" id="KW-1003">Cell membrane</keyword>
<evidence type="ECO:0000256" key="1">
    <source>
        <dbReference type="ARBA" id="ARBA00004651"/>
    </source>
</evidence>
<dbReference type="Gene3D" id="1.10.3720.10">
    <property type="entry name" value="MetI-like"/>
    <property type="match status" value="1"/>
</dbReference>
<feature type="transmembrane region" description="Helical" evidence="7">
    <location>
        <begin position="267"/>
        <end position="289"/>
    </location>
</feature>
<dbReference type="GO" id="GO:0005886">
    <property type="term" value="C:plasma membrane"/>
    <property type="evidence" value="ECO:0007669"/>
    <property type="project" value="UniProtKB-SubCell"/>
</dbReference>
<keyword evidence="10" id="KW-1185">Reference proteome</keyword>
<evidence type="ECO:0000313" key="10">
    <source>
        <dbReference type="Proteomes" id="UP000310636"/>
    </source>
</evidence>
<keyword evidence="2 7" id="KW-0813">Transport</keyword>
<organism evidence="9 10">
    <name type="scientific">Cohnella fermenti</name>
    <dbReference type="NCBI Taxonomy" id="2565925"/>
    <lineage>
        <taxon>Bacteria</taxon>
        <taxon>Bacillati</taxon>
        <taxon>Bacillota</taxon>
        <taxon>Bacilli</taxon>
        <taxon>Bacillales</taxon>
        <taxon>Paenibacillaceae</taxon>
        <taxon>Cohnella</taxon>
    </lineage>
</organism>
<feature type="domain" description="ABC transmembrane type-1" evidence="8">
    <location>
        <begin position="231"/>
        <end position="422"/>
    </location>
</feature>
<feature type="transmembrane region" description="Helical" evidence="7">
    <location>
        <begin position="230"/>
        <end position="255"/>
    </location>
</feature>
<dbReference type="OrthoDB" id="2527574at2"/>
<dbReference type="EMBL" id="SSOB01000035">
    <property type="protein sequence ID" value="THF75007.1"/>
    <property type="molecule type" value="Genomic_DNA"/>
</dbReference>
<evidence type="ECO:0000256" key="6">
    <source>
        <dbReference type="ARBA" id="ARBA00023136"/>
    </source>
</evidence>
<reference evidence="9 10" key="1">
    <citation type="submission" date="2019-04" db="EMBL/GenBank/DDBJ databases">
        <title>Cohnella sp. nov. isolated from preserved vegetables.</title>
        <authorList>
            <person name="Lin S.-Y."/>
            <person name="Hung M.-H."/>
            <person name="Young C.-C."/>
        </authorList>
    </citation>
    <scope>NUCLEOTIDE SEQUENCE [LARGE SCALE GENOMIC DNA]</scope>
    <source>
        <strain evidence="9 10">CC-MHH1044</strain>
    </source>
</reference>
<dbReference type="InterPro" id="IPR035906">
    <property type="entry name" value="MetI-like_sf"/>
</dbReference>
<sequence>MATQRIKEKGQRSLRITAYAVTLFFVVSALIPVLWMAVSSLKNETDILAYPPKWLPSVPQSVNVTLDYSGASEQDALYYEQDAMTATWFPWMANIRESIGEVKIIGVKDGKVLYEARTISSSFLVGQPQIVPSTLFNDTMIPRKLPLIREQKLSTFEWHGTSGKAASTVARVDEDPLGARFHDFYASTDFVQGQATSIRVSDSWLRLFDSYRALQLIAKDVAGELGFFTYFWNSFVVTVASVALQLVLGGLAGYALSQLITNRTWQFVWIMFFLATIMIPDISLLLPLYLLMKDLGLVNTLAALILPHSAWGIVIFLFKGYFDQLSHELMQAARVDGASELRTFAQIVVPLSIPVFTVVAVMTSIPVWNEFVWPLVVNNLPANWTFTVALNDLQSRSDVRMNMVMASSLISMLPMMAVFLTSQKYIEKGVAYSGVKG</sequence>
<dbReference type="CDD" id="cd06261">
    <property type="entry name" value="TM_PBP2"/>
    <property type="match status" value="1"/>
</dbReference>
<evidence type="ECO:0000256" key="2">
    <source>
        <dbReference type="ARBA" id="ARBA00022448"/>
    </source>
</evidence>
<evidence type="ECO:0000313" key="9">
    <source>
        <dbReference type="EMBL" id="THF75007.1"/>
    </source>
</evidence>
<feature type="transmembrane region" description="Helical" evidence="7">
    <location>
        <begin position="402"/>
        <end position="420"/>
    </location>
</feature>
<dbReference type="PANTHER" id="PTHR43744:SF12">
    <property type="entry name" value="ABC TRANSPORTER PERMEASE PROTEIN MG189-RELATED"/>
    <property type="match status" value="1"/>
</dbReference>
<dbReference type="RefSeq" id="WP_136372198.1">
    <property type="nucleotide sequence ID" value="NZ_SSOB01000035.1"/>
</dbReference>
<name>A0A4S4BJY8_9BACL</name>
<dbReference type="SUPFAM" id="SSF161098">
    <property type="entry name" value="MetI-like"/>
    <property type="match status" value="1"/>
</dbReference>
<gene>
    <name evidence="9" type="ORF">E6C55_23155</name>
</gene>
<comment type="caution">
    <text evidence="9">The sequence shown here is derived from an EMBL/GenBank/DDBJ whole genome shotgun (WGS) entry which is preliminary data.</text>
</comment>
<dbReference type="PANTHER" id="PTHR43744">
    <property type="entry name" value="ABC TRANSPORTER PERMEASE PROTEIN MG189-RELATED-RELATED"/>
    <property type="match status" value="1"/>
</dbReference>
<dbReference type="AlphaFoldDB" id="A0A4S4BJY8"/>
<dbReference type="Proteomes" id="UP000310636">
    <property type="component" value="Unassembled WGS sequence"/>
</dbReference>
<feature type="transmembrane region" description="Helical" evidence="7">
    <location>
        <begin position="16"/>
        <end position="38"/>
    </location>
</feature>
<evidence type="ECO:0000256" key="4">
    <source>
        <dbReference type="ARBA" id="ARBA00022692"/>
    </source>
</evidence>
<keyword evidence="4 7" id="KW-0812">Transmembrane</keyword>
<feature type="transmembrane region" description="Helical" evidence="7">
    <location>
        <begin position="301"/>
        <end position="322"/>
    </location>
</feature>
<dbReference type="Pfam" id="PF00528">
    <property type="entry name" value="BPD_transp_1"/>
    <property type="match status" value="1"/>
</dbReference>
<keyword evidence="6 7" id="KW-0472">Membrane</keyword>
<evidence type="ECO:0000256" key="3">
    <source>
        <dbReference type="ARBA" id="ARBA00022475"/>
    </source>
</evidence>
<keyword evidence="5 7" id="KW-1133">Transmembrane helix</keyword>
<accession>A0A4S4BJY8</accession>
<evidence type="ECO:0000259" key="8">
    <source>
        <dbReference type="PROSITE" id="PS50928"/>
    </source>
</evidence>
<comment type="subcellular location">
    <subcellularLocation>
        <location evidence="1 7">Cell membrane</location>
        <topology evidence="1 7">Multi-pass membrane protein</topology>
    </subcellularLocation>
</comment>
<evidence type="ECO:0000256" key="5">
    <source>
        <dbReference type="ARBA" id="ARBA00022989"/>
    </source>
</evidence>
<evidence type="ECO:0000256" key="7">
    <source>
        <dbReference type="RuleBase" id="RU363032"/>
    </source>
</evidence>
<feature type="transmembrane region" description="Helical" evidence="7">
    <location>
        <begin position="343"/>
        <end position="365"/>
    </location>
</feature>
<comment type="similarity">
    <text evidence="7">Belongs to the binding-protein-dependent transport system permease family.</text>
</comment>